<accession>A0A7C4MNK2</accession>
<dbReference type="InterPro" id="IPR043129">
    <property type="entry name" value="ATPase_NBD"/>
</dbReference>
<proteinExistence type="predicted"/>
<evidence type="ECO:0000313" key="1">
    <source>
        <dbReference type="EMBL" id="HGU33223.1"/>
    </source>
</evidence>
<reference evidence="1" key="1">
    <citation type="journal article" date="2020" name="mSystems">
        <title>Genome- and Community-Level Interaction Insights into Carbon Utilization and Element Cycling Functions of Hydrothermarchaeota in Hydrothermal Sediment.</title>
        <authorList>
            <person name="Zhou Z."/>
            <person name="Liu Y."/>
            <person name="Xu W."/>
            <person name="Pan J."/>
            <person name="Luo Z.H."/>
            <person name="Li M."/>
        </authorList>
    </citation>
    <scope>NUCLEOTIDE SEQUENCE [LARGE SCALE GENOMIC DNA]</scope>
    <source>
        <strain evidence="1">SpSt-477</strain>
    </source>
</reference>
<dbReference type="AlphaFoldDB" id="A0A7C4MNK2"/>
<comment type="caution">
    <text evidence="1">The sequence shown here is derived from an EMBL/GenBank/DDBJ whole genome shotgun (WGS) entry which is preliminary data.</text>
</comment>
<dbReference type="Gene3D" id="3.30.420.380">
    <property type="match status" value="1"/>
</dbReference>
<name>A0A7C4MNK2_9BACT</name>
<dbReference type="SUPFAM" id="SSF53067">
    <property type="entry name" value="Actin-like ATPase domain"/>
    <property type="match status" value="1"/>
</dbReference>
<dbReference type="EMBL" id="DSUH01000238">
    <property type="protein sequence ID" value="HGU33223.1"/>
    <property type="molecule type" value="Genomic_DNA"/>
</dbReference>
<protein>
    <recommendedName>
        <fullName evidence="2">GspL periplasmic domain-containing protein</fullName>
    </recommendedName>
</protein>
<sequence length="489" mass="54585">MGDRILAIDWRQQAVFGTVLHRGRKGFRVISSVREPIDPNPDGMGKERHSPFERVLEKLAEETSIAGIDCSIVVPTAWFQFHRMHLPFRKRRDIDSVLPFEMAAHLVGAIEEMTLAFEVTAVDGDGSRILAAAVPKTSIDAMMAAAAAYRLQIRRIAPASDALARMIAACDRDASKREWLLVVEEGSEDVSLVGVSKGCVRFIRCMPMEVGSSVDSDRERRRWLEAEIRRTLISENEREEERFEPEAAFVLIETDGPSWMVPEEGAFFDIGVPVVQLTSVLRSDLPDGAALEDLWFRMHETASPGEGFDVHPETRRLRHLWSDHSNRILWTAGLAGFCLVLTFGSIGMDILLSARQVREIDRTIASRFHQVFPPEVPMVDPVQQVRVRNRELAEDPLMAFAGNPKAAADVLSALSRDVMGNLDVVLSRLSLDGEKLSIGGHAADFESVYEMKRRFEKPGTQAAATIHSASQDTALNRVVFSMDIARFRP</sequence>
<evidence type="ECO:0008006" key="2">
    <source>
        <dbReference type="Google" id="ProtNLM"/>
    </source>
</evidence>
<dbReference type="GO" id="GO:0015627">
    <property type="term" value="C:type II protein secretion system complex"/>
    <property type="evidence" value="ECO:0007669"/>
    <property type="project" value="InterPro"/>
</dbReference>
<dbReference type="InterPro" id="IPR007812">
    <property type="entry name" value="T2SS_protein-GspL"/>
</dbReference>
<organism evidence="1">
    <name type="scientific">Desulfatirhabdium butyrativorans</name>
    <dbReference type="NCBI Taxonomy" id="340467"/>
    <lineage>
        <taxon>Bacteria</taxon>
        <taxon>Pseudomonadati</taxon>
        <taxon>Thermodesulfobacteriota</taxon>
        <taxon>Desulfobacteria</taxon>
        <taxon>Desulfobacterales</taxon>
        <taxon>Desulfatirhabdiaceae</taxon>
        <taxon>Desulfatirhabdium</taxon>
    </lineage>
</organism>
<gene>
    <name evidence="1" type="ORF">ENS29_10260</name>
</gene>
<dbReference type="GO" id="GO:0009276">
    <property type="term" value="C:Gram-negative-bacterium-type cell wall"/>
    <property type="evidence" value="ECO:0007669"/>
    <property type="project" value="InterPro"/>
</dbReference>
<dbReference type="NCBIfam" id="TIGR01709">
    <property type="entry name" value="typeII_sec_gspL"/>
    <property type="match status" value="1"/>
</dbReference>
<dbReference type="GO" id="GO:0015628">
    <property type="term" value="P:protein secretion by the type II secretion system"/>
    <property type="evidence" value="ECO:0007669"/>
    <property type="project" value="InterPro"/>
</dbReference>